<dbReference type="Pfam" id="PF21305">
    <property type="entry name" value="type_II_gspD_N0"/>
    <property type="match status" value="1"/>
</dbReference>
<dbReference type="InterPro" id="IPR038591">
    <property type="entry name" value="NolW-like_sf"/>
</dbReference>
<feature type="region of interest" description="Disordered" evidence="11">
    <location>
        <begin position="678"/>
        <end position="702"/>
    </location>
</feature>
<gene>
    <name evidence="15" type="ORF">AALB_0095</name>
</gene>
<dbReference type="Pfam" id="PF03958">
    <property type="entry name" value="Secretin_N"/>
    <property type="match status" value="3"/>
</dbReference>
<feature type="domain" description="Type II/III secretion system secretin-like" evidence="12">
    <location>
        <begin position="452"/>
        <end position="611"/>
    </location>
</feature>
<dbReference type="PANTHER" id="PTHR30332">
    <property type="entry name" value="PROBABLE GENERAL SECRETION PATHWAY PROTEIN D"/>
    <property type="match status" value="1"/>
</dbReference>
<evidence type="ECO:0000256" key="6">
    <source>
        <dbReference type="ARBA" id="ARBA00022729"/>
    </source>
</evidence>
<evidence type="ECO:0000256" key="11">
    <source>
        <dbReference type="SAM" id="MobiDB-lite"/>
    </source>
</evidence>
<evidence type="ECO:0000256" key="4">
    <source>
        <dbReference type="ARBA" id="ARBA00022452"/>
    </source>
</evidence>
<dbReference type="InterPro" id="IPR001775">
    <property type="entry name" value="GspD/PilQ"/>
</dbReference>
<dbReference type="InterPro" id="IPR013356">
    <property type="entry name" value="T2SS_GspD"/>
</dbReference>
<dbReference type="AlphaFoldDB" id="R9PF56"/>
<dbReference type="PRINTS" id="PR00811">
    <property type="entry name" value="BCTERIALGSPD"/>
</dbReference>
<comment type="subcellular location">
    <subcellularLocation>
        <location evidence="1 10">Cell outer membrane</location>
    </subcellularLocation>
</comment>
<dbReference type="PRINTS" id="PR01032">
    <property type="entry name" value="PHAGEIV"/>
</dbReference>
<evidence type="ECO:0000256" key="7">
    <source>
        <dbReference type="ARBA" id="ARBA00022927"/>
    </source>
</evidence>
<keyword evidence="4" id="KW-1134">Transmembrane beta strand</keyword>
<dbReference type="InterPro" id="IPR050810">
    <property type="entry name" value="Bact_Secretion_Sys_Channel"/>
</dbReference>
<protein>
    <submittedName>
        <fullName evidence="15">General secretion pathway protein D</fullName>
    </submittedName>
</protein>
<evidence type="ECO:0000256" key="5">
    <source>
        <dbReference type="ARBA" id="ARBA00022692"/>
    </source>
</evidence>
<sequence length="702" mass="75309">MKLQALRLVRHSLVGLIGLGLCGVVSATEFSANFKGADISEFITTVGRNLNKTIIVDPAVRGKVNVRSYDLLTEEQYYQFFLSVLDVYGFAVIDMPNGVTKVVRAKDAKAGAIPVVDRDEQAFGDEMVTRVVPVLNVSVRELAPLLRQLNDNAGGGNVVHYDPSNVIMLTGRAAVVNRLVEIIRRVDKAGDQEVDIIRLKFASAGELVRIIESLTASTGGKGAAASLLIPKVVADERTNSIVVSGEPSARARIVRLVAKLDSELETYGNTRVFYLKYAKAGDLVDVLKGVSETVAAEAAGGSKKSTASNSRGNFSIEAHEDTNTLVITAQPDNMRTLEGVINQLDIRRAQVNVEAIIVEVAEGDGISLGVQWATKAGGTQFNDAGVSISEIGAGIYDAQPTKGSTVCTGETCTENPETPGDISGLASALAKISGAAFGFYGADWGVLVQAAANDSRSNLLATPSITTLDNKEAFFTVGEEVPVLTGSASSSSNDNPFTTVDRKEVGIKLKVTPQINEGDAVQLTIEQEVSKVQGQTSVDVVFAKRQLQTTVLVDSGDTIILGGLLDDQIEESESKVPLLGDIPVLGHLFRSTNSKKVKRNLMIFIRPTIIRDSVTMQSVSSRKYSQIRAQQLLREELGVVLMPDTKVPVLPEFNSVDDVSPEVQEYIDYLKEKNERLKKEEAEKAAKEAEAAAANKEQVSAE</sequence>
<feature type="domain" description="GspD-like N0" evidence="14">
    <location>
        <begin position="33"/>
        <end position="102"/>
    </location>
</feature>
<evidence type="ECO:0000256" key="1">
    <source>
        <dbReference type="ARBA" id="ARBA00004442"/>
    </source>
</evidence>
<evidence type="ECO:0000256" key="3">
    <source>
        <dbReference type="ARBA" id="ARBA00022448"/>
    </source>
</evidence>
<evidence type="ECO:0000313" key="16">
    <source>
        <dbReference type="Proteomes" id="UP000014461"/>
    </source>
</evidence>
<organism evidence="15 16">
    <name type="scientific">Agarivorans albus MKT 106</name>
    <dbReference type="NCBI Taxonomy" id="1331007"/>
    <lineage>
        <taxon>Bacteria</taxon>
        <taxon>Pseudomonadati</taxon>
        <taxon>Pseudomonadota</taxon>
        <taxon>Gammaproteobacteria</taxon>
        <taxon>Alteromonadales</taxon>
        <taxon>Alteromonadaceae</taxon>
        <taxon>Agarivorans</taxon>
    </lineage>
</organism>
<keyword evidence="9" id="KW-0998">Cell outer membrane</keyword>
<evidence type="ECO:0000256" key="9">
    <source>
        <dbReference type="ARBA" id="ARBA00023237"/>
    </source>
</evidence>
<keyword evidence="8" id="KW-0472">Membrane</keyword>
<dbReference type="GO" id="GO:0015627">
    <property type="term" value="C:type II protein secretion system complex"/>
    <property type="evidence" value="ECO:0007669"/>
    <property type="project" value="InterPro"/>
</dbReference>
<dbReference type="GO" id="GO:0015628">
    <property type="term" value="P:protein secretion by the type II secretion system"/>
    <property type="evidence" value="ECO:0007669"/>
    <property type="project" value="InterPro"/>
</dbReference>
<dbReference type="Pfam" id="PF00263">
    <property type="entry name" value="Secretin"/>
    <property type="match status" value="1"/>
</dbReference>
<dbReference type="Proteomes" id="UP000014461">
    <property type="component" value="Unassembled WGS sequence"/>
</dbReference>
<evidence type="ECO:0000313" key="15">
    <source>
        <dbReference type="EMBL" id="GAD00015.1"/>
    </source>
</evidence>
<keyword evidence="6" id="KW-0732">Signal</keyword>
<evidence type="ECO:0000259" key="12">
    <source>
        <dbReference type="Pfam" id="PF00263"/>
    </source>
</evidence>
<evidence type="ECO:0000259" key="14">
    <source>
        <dbReference type="Pfam" id="PF21305"/>
    </source>
</evidence>
<dbReference type="EMBL" id="BARX01000001">
    <property type="protein sequence ID" value="GAD00015.1"/>
    <property type="molecule type" value="Genomic_DNA"/>
</dbReference>
<keyword evidence="3 10" id="KW-0813">Transport</keyword>
<feature type="domain" description="NolW-like" evidence="13">
    <location>
        <begin position="129"/>
        <end position="192"/>
    </location>
</feature>
<keyword evidence="7" id="KW-0653">Protein transport</keyword>
<evidence type="ECO:0000259" key="13">
    <source>
        <dbReference type="Pfam" id="PF03958"/>
    </source>
</evidence>
<dbReference type="Gene3D" id="3.30.1370.120">
    <property type="match status" value="3"/>
</dbReference>
<dbReference type="InterPro" id="IPR004845">
    <property type="entry name" value="T2SS_GspD_CS"/>
</dbReference>
<dbReference type="PANTHER" id="PTHR30332:SF24">
    <property type="entry name" value="SECRETIN GSPD-RELATED"/>
    <property type="match status" value="1"/>
</dbReference>
<dbReference type="GO" id="GO:0009279">
    <property type="term" value="C:cell outer membrane"/>
    <property type="evidence" value="ECO:0007669"/>
    <property type="project" value="UniProtKB-SubCell"/>
</dbReference>
<comment type="similarity">
    <text evidence="2">Belongs to the bacterial secretin family. GSP D subfamily.</text>
</comment>
<dbReference type="InterPro" id="IPR049371">
    <property type="entry name" value="GspD-like_N0"/>
</dbReference>
<dbReference type="STRING" id="1331007.AALB_0095"/>
<feature type="domain" description="NolW-like" evidence="13">
    <location>
        <begin position="270"/>
        <end position="350"/>
    </location>
</feature>
<feature type="compositionally biased region" description="Low complexity" evidence="11">
    <location>
        <begin position="691"/>
        <end position="702"/>
    </location>
</feature>
<accession>R9PF56</accession>
<feature type="compositionally biased region" description="Basic and acidic residues" evidence="11">
    <location>
        <begin position="678"/>
        <end position="690"/>
    </location>
</feature>
<evidence type="ECO:0000256" key="10">
    <source>
        <dbReference type="RuleBase" id="RU004004"/>
    </source>
</evidence>
<feature type="domain" description="NolW-like" evidence="13">
    <location>
        <begin position="195"/>
        <end position="262"/>
    </location>
</feature>
<dbReference type="PROSITE" id="PS00875">
    <property type="entry name" value="T2SP_D"/>
    <property type="match status" value="1"/>
</dbReference>
<keyword evidence="16" id="KW-1185">Reference proteome</keyword>
<reference evidence="15" key="1">
    <citation type="journal article" date="2013" name="Genome Announc.">
        <title>Draft Genome Sequence of Agarivorans albus Strain MKT 106T, an Agarolytic Marine Bacterium.</title>
        <authorList>
            <person name="Yasuike M."/>
            <person name="Nakamura Y."/>
            <person name="Kai W."/>
            <person name="Fujiwara A."/>
            <person name="Fukui Y."/>
            <person name="Satomi M."/>
            <person name="Sano M."/>
        </authorList>
    </citation>
    <scope>NUCLEOTIDE SEQUENCE [LARGE SCALE GENOMIC DNA]</scope>
</reference>
<keyword evidence="5" id="KW-0812">Transmembrane</keyword>
<evidence type="ECO:0000256" key="8">
    <source>
        <dbReference type="ARBA" id="ARBA00023136"/>
    </source>
</evidence>
<dbReference type="InterPro" id="IPR005644">
    <property type="entry name" value="NolW-like"/>
</dbReference>
<comment type="caution">
    <text evidence="15">The sequence shown here is derived from an EMBL/GenBank/DDBJ whole genome shotgun (WGS) entry which is preliminary data.</text>
</comment>
<dbReference type="NCBIfam" id="TIGR02517">
    <property type="entry name" value="type_II_gspD"/>
    <property type="match status" value="1"/>
</dbReference>
<name>R9PF56_AGAAL</name>
<dbReference type="OrthoDB" id="9775455at2"/>
<proteinExistence type="inferred from homology"/>
<evidence type="ECO:0000256" key="2">
    <source>
        <dbReference type="ARBA" id="ARBA00006980"/>
    </source>
</evidence>
<dbReference type="InterPro" id="IPR004846">
    <property type="entry name" value="T2SS/T3SS_dom"/>
</dbReference>